<sequence length="200" mass="22725">MPTGFSTCLIIVWTQARLPCIKRKNTEFHILVTKSFIIWGTHMLKKFAFQIIPIQVFLFVFWFKNGFIDKVMGVLLGFVTPDTAYAGDTWTGWKGYIVGTWDKSQIGHALLSPTFDFMFPILIALQCVPFLLVIRSVLAGEFMVGKERPWLLYAAFASLFVTACMAFTQTITGASDGQYLWQFIGFGMVAIMYLRNEQGK</sequence>
<dbReference type="Proteomes" id="UP000041625">
    <property type="component" value="Unassembled WGS sequence"/>
</dbReference>
<proteinExistence type="predicted"/>
<keyword evidence="1" id="KW-1133">Transmembrane helix</keyword>
<feature type="transmembrane region" description="Helical" evidence="1">
    <location>
        <begin position="117"/>
        <end position="138"/>
    </location>
</feature>
<dbReference type="AlphaFoldDB" id="A0AA86X3V5"/>
<evidence type="ECO:0000256" key="1">
    <source>
        <dbReference type="SAM" id="Phobius"/>
    </source>
</evidence>
<feature type="transmembrane region" description="Helical" evidence="1">
    <location>
        <begin position="150"/>
        <end position="172"/>
    </location>
</feature>
<feature type="transmembrane region" description="Helical" evidence="1">
    <location>
        <begin position="47"/>
        <end position="63"/>
    </location>
</feature>
<accession>A0AA86X3V5</accession>
<keyword evidence="1" id="KW-0812">Transmembrane</keyword>
<keyword evidence="3" id="KW-1185">Reference proteome</keyword>
<dbReference type="EMBL" id="CCKJ01000139">
    <property type="protein sequence ID" value="CDT93174.1"/>
    <property type="molecule type" value="Genomic_DNA"/>
</dbReference>
<evidence type="ECO:0000313" key="3">
    <source>
        <dbReference type="Proteomes" id="UP000041625"/>
    </source>
</evidence>
<feature type="transmembrane region" description="Helical" evidence="1">
    <location>
        <begin position="178"/>
        <end position="194"/>
    </location>
</feature>
<keyword evidence="1" id="KW-0472">Membrane</keyword>
<organism evidence="2 3">
    <name type="scientific">Vibrio coralliirubri</name>
    <dbReference type="NCBI Taxonomy" id="1516159"/>
    <lineage>
        <taxon>Bacteria</taxon>
        <taxon>Pseudomonadati</taxon>
        <taxon>Pseudomonadota</taxon>
        <taxon>Gammaproteobacteria</taxon>
        <taxon>Vibrionales</taxon>
        <taxon>Vibrionaceae</taxon>
        <taxon>Vibrio</taxon>
    </lineage>
</organism>
<protein>
    <submittedName>
        <fullName evidence="2">Uncharacterized protein</fullName>
    </submittedName>
</protein>
<name>A0AA86X3V5_9VIBR</name>
<comment type="caution">
    <text evidence="2">The sequence shown here is derived from an EMBL/GenBank/DDBJ whole genome shotgun (WGS) entry which is preliminary data.</text>
</comment>
<evidence type="ECO:0000313" key="2">
    <source>
        <dbReference type="EMBL" id="CDT93174.1"/>
    </source>
</evidence>
<gene>
    <name evidence="2" type="ORF">VCR31J2_2230038</name>
</gene>
<reference evidence="2 3" key="1">
    <citation type="submission" date="2014-06" db="EMBL/GenBank/DDBJ databases">
        <authorList>
            <person name="Le Roux F."/>
        </authorList>
    </citation>
    <scope>NUCLEOTIDE SEQUENCE [LARGE SCALE GENOMIC DNA]</scope>
    <source>
        <strain evidence="2 3">J2-31</strain>
    </source>
</reference>